<dbReference type="EMBL" id="CAJNOK010027180">
    <property type="protein sequence ID" value="CAF1415623.1"/>
    <property type="molecule type" value="Genomic_DNA"/>
</dbReference>
<evidence type="ECO:0000256" key="1">
    <source>
        <dbReference type="ARBA" id="ARBA00022676"/>
    </source>
</evidence>
<organism evidence="4 8">
    <name type="scientific">Didymodactylos carnosus</name>
    <dbReference type="NCBI Taxonomy" id="1234261"/>
    <lineage>
        <taxon>Eukaryota</taxon>
        <taxon>Metazoa</taxon>
        <taxon>Spiralia</taxon>
        <taxon>Gnathifera</taxon>
        <taxon>Rotifera</taxon>
        <taxon>Eurotatoria</taxon>
        <taxon>Bdelloidea</taxon>
        <taxon>Philodinida</taxon>
        <taxon>Philodinidae</taxon>
        <taxon>Didymodactylos</taxon>
    </lineage>
</organism>
<dbReference type="Proteomes" id="UP000682733">
    <property type="component" value="Unassembled WGS sequence"/>
</dbReference>
<dbReference type="GO" id="GO:0032580">
    <property type="term" value="C:Golgi cisterna membrane"/>
    <property type="evidence" value="ECO:0007669"/>
    <property type="project" value="UniProtKB-SubCell"/>
</dbReference>
<dbReference type="Proteomes" id="UP000677228">
    <property type="component" value="Unassembled WGS sequence"/>
</dbReference>
<evidence type="ECO:0000313" key="7">
    <source>
        <dbReference type="EMBL" id="CAF4218089.1"/>
    </source>
</evidence>
<protein>
    <recommendedName>
        <fullName evidence="3">L-Fucosyltransferase</fullName>
        <ecNumber evidence="3">2.4.1.-</ecNumber>
    </recommendedName>
</protein>
<dbReference type="Proteomes" id="UP000663829">
    <property type="component" value="Unassembled WGS sequence"/>
</dbReference>
<evidence type="ECO:0000313" key="6">
    <source>
        <dbReference type="EMBL" id="CAF4199655.1"/>
    </source>
</evidence>
<keyword evidence="8" id="KW-1185">Reference proteome</keyword>
<comment type="caution">
    <text evidence="4">The sequence shown here is derived from an EMBL/GenBank/DDBJ whole genome shotgun (WGS) entry which is preliminary data.</text>
</comment>
<dbReference type="EMBL" id="CAJNOQ010014336">
    <property type="protein sequence ID" value="CAF1339717.1"/>
    <property type="molecule type" value="Genomic_DNA"/>
</dbReference>
<sequence>VYNQLQCLIIARSVDGGLGNRMFLFASAYGLARLHQCHLYIEPWILFDLSGTFEPIHLPNLVNKTVYENLNKSLITARCLFSYYKADAVRMIAPFLKWHLALRQTCVYRYNCSLNDIEKMYSILKTQFPSDLNVTFSQLKQSFHSSDYTWIGIHIRRGDFLTFFKVSSSVEYLTSSMNYYRLKYPRSVFIIASDDKDWCLKHFGKRTDVIVTPKTYFHGHDMAALALCEHLIATAGSYGWWAGFLAGGDVVHDLSYPVRWQDCSRQTYFPPWFIFPPNITQLQNYSSSTEMTVTPQLTRGTL</sequence>
<dbReference type="InterPro" id="IPR002516">
    <property type="entry name" value="Glyco_trans_11"/>
</dbReference>
<comment type="pathway">
    <text evidence="3">Protein modification; protein glycosylation.</text>
</comment>
<dbReference type="PANTHER" id="PTHR11927:SF9">
    <property type="entry name" value="L-FUCOSYLTRANSFERASE"/>
    <property type="match status" value="1"/>
</dbReference>
<dbReference type="Pfam" id="PF01531">
    <property type="entry name" value="Glyco_transf_11"/>
    <property type="match status" value="1"/>
</dbReference>
<feature type="non-terminal residue" evidence="4">
    <location>
        <position position="1"/>
    </location>
</feature>
<keyword evidence="1 3" id="KW-0328">Glycosyltransferase</keyword>
<dbReference type="OrthoDB" id="3226at2759"/>
<dbReference type="EMBL" id="CAJOBC010057971">
    <property type="protein sequence ID" value="CAF4199655.1"/>
    <property type="molecule type" value="Genomic_DNA"/>
</dbReference>
<evidence type="ECO:0000256" key="2">
    <source>
        <dbReference type="ARBA" id="ARBA00022679"/>
    </source>
</evidence>
<dbReference type="GO" id="GO:0005975">
    <property type="term" value="P:carbohydrate metabolic process"/>
    <property type="evidence" value="ECO:0007669"/>
    <property type="project" value="InterPro"/>
</dbReference>
<proteinExistence type="inferred from homology"/>
<comment type="similarity">
    <text evidence="3">Belongs to the glycosyltransferase 11 family.</text>
</comment>
<gene>
    <name evidence="4" type="ORF">GPM918_LOCUS30370</name>
    <name evidence="5" type="ORF">OVA965_LOCUS33518</name>
    <name evidence="6" type="ORF">SRO942_LOCUS30979</name>
    <name evidence="7" type="ORF">TMI583_LOCUS34409</name>
</gene>
<dbReference type="EC" id="2.4.1.-" evidence="3"/>
<keyword evidence="3" id="KW-0333">Golgi apparatus</keyword>
<dbReference type="Gene3D" id="3.40.50.11350">
    <property type="match status" value="1"/>
</dbReference>
<name>A0A815GK57_9BILA</name>
<keyword evidence="3" id="KW-0325">Glycoprotein</keyword>
<keyword evidence="3" id="KW-0812">Transmembrane</keyword>
<evidence type="ECO:0000256" key="3">
    <source>
        <dbReference type="RuleBase" id="RU363129"/>
    </source>
</evidence>
<keyword evidence="3" id="KW-0735">Signal-anchor</keyword>
<accession>A0A815GK57</accession>
<dbReference type="PANTHER" id="PTHR11927">
    <property type="entry name" value="GALACTOSIDE 2-L-FUCOSYLTRANSFERASE"/>
    <property type="match status" value="1"/>
</dbReference>
<dbReference type="UniPathway" id="UPA00378"/>
<comment type="subcellular location">
    <subcellularLocation>
        <location evidence="3">Golgi apparatus</location>
        <location evidence="3">Golgi stack membrane</location>
        <topology evidence="3">Single-pass type II membrane protein</topology>
    </subcellularLocation>
</comment>
<dbReference type="Proteomes" id="UP000681722">
    <property type="component" value="Unassembled WGS sequence"/>
</dbReference>
<dbReference type="CDD" id="cd11301">
    <property type="entry name" value="Fut1_Fut2_like"/>
    <property type="match status" value="1"/>
</dbReference>
<reference evidence="4" key="1">
    <citation type="submission" date="2021-02" db="EMBL/GenBank/DDBJ databases">
        <authorList>
            <person name="Nowell W R."/>
        </authorList>
    </citation>
    <scope>NUCLEOTIDE SEQUENCE</scope>
</reference>
<dbReference type="AlphaFoldDB" id="A0A815GK57"/>
<evidence type="ECO:0000313" key="5">
    <source>
        <dbReference type="EMBL" id="CAF1415623.1"/>
    </source>
</evidence>
<evidence type="ECO:0000313" key="8">
    <source>
        <dbReference type="Proteomes" id="UP000663829"/>
    </source>
</evidence>
<dbReference type="GO" id="GO:0008107">
    <property type="term" value="F:galactoside 2-alpha-L-fucosyltransferase activity"/>
    <property type="evidence" value="ECO:0007669"/>
    <property type="project" value="InterPro"/>
</dbReference>
<dbReference type="EMBL" id="CAJOBA010048931">
    <property type="protein sequence ID" value="CAF4218089.1"/>
    <property type="molecule type" value="Genomic_DNA"/>
</dbReference>
<keyword evidence="2 3" id="KW-0808">Transferase</keyword>
<evidence type="ECO:0000313" key="4">
    <source>
        <dbReference type="EMBL" id="CAF1339717.1"/>
    </source>
</evidence>